<dbReference type="Gene3D" id="3.40.50.150">
    <property type="entry name" value="Vaccinia Virus protein VP39"/>
    <property type="match status" value="1"/>
</dbReference>
<dbReference type="Pfam" id="PF05724">
    <property type="entry name" value="TPMT"/>
    <property type="match status" value="1"/>
</dbReference>
<organism evidence="6">
    <name type="scientific">Petromyces alliaceus</name>
    <name type="common">Aspergillus alliaceus</name>
    <dbReference type="NCBI Taxonomy" id="209559"/>
    <lineage>
        <taxon>Eukaryota</taxon>
        <taxon>Fungi</taxon>
        <taxon>Dikarya</taxon>
        <taxon>Ascomycota</taxon>
        <taxon>Pezizomycotina</taxon>
        <taxon>Eurotiomycetes</taxon>
        <taxon>Eurotiomycetidae</taxon>
        <taxon>Eurotiales</taxon>
        <taxon>Aspergillaceae</taxon>
        <taxon>Aspergillus</taxon>
        <taxon>Aspergillus subgen. Circumdati</taxon>
    </lineage>
</organism>
<dbReference type="AlphaFoldDB" id="A0A5N7CAR2"/>
<keyword evidence="2" id="KW-0808">Transferase</keyword>
<dbReference type="GO" id="GO:0051015">
    <property type="term" value="F:actin filament binding"/>
    <property type="evidence" value="ECO:0007669"/>
    <property type="project" value="TreeGrafter"/>
</dbReference>
<name>A0A5N7CAR2_PETAA</name>
<dbReference type="SUPFAM" id="SSF53335">
    <property type="entry name" value="S-adenosyl-L-methionine-dependent methyltransferases"/>
    <property type="match status" value="1"/>
</dbReference>
<dbReference type="GO" id="GO:0008757">
    <property type="term" value="F:S-adenosylmethionine-dependent methyltransferase activity"/>
    <property type="evidence" value="ECO:0007669"/>
    <property type="project" value="InterPro"/>
</dbReference>
<gene>
    <name evidence="6" type="ORF">BDV23DRAFT_171805</name>
</gene>
<dbReference type="InterPro" id="IPR008854">
    <property type="entry name" value="TPMT"/>
</dbReference>
<dbReference type="PROSITE" id="PS51585">
    <property type="entry name" value="SAM_MT_TPMT"/>
    <property type="match status" value="1"/>
</dbReference>
<dbReference type="InterPro" id="IPR033643">
    <property type="entry name" value="SYLF_SH3YL1-like"/>
</dbReference>
<keyword evidence="3" id="KW-0949">S-adenosyl-L-methionine</keyword>
<feature type="region of interest" description="Disordered" evidence="4">
    <location>
        <begin position="437"/>
        <end position="486"/>
    </location>
</feature>
<dbReference type="GO" id="GO:0030479">
    <property type="term" value="C:actin cortical patch"/>
    <property type="evidence" value="ECO:0007669"/>
    <property type="project" value="TreeGrafter"/>
</dbReference>
<accession>A0A5N7CAR2</accession>
<evidence type="ECO:0000256" key="4">
    <source>
        <dbReference type="SAM" id="MobiDB-lite"/>
    </source>
</evidence>
<evidence type="ECO:0000256" key="1">
    <source>
        <dbReference type="ARBA" id="ARBA00022603"/>
    </source>
</evidence>
<dbReference type="InterPro" id="IPR051702">
    <property type="entry name" value="SH3_domain_YSC84-like"/>
</dbReference>
<dbReference type="Proteomes" id="UP000326877">
    <property type="component" value="Unassembled WGS sequence"/>
</dbReference>
<proteinExistence type="predicted"/>
<dbReference type="Pfam" id="PF04366">
    <property type="entry name" value="Ysc84"/>
    <property type="match status" value="1"/>
</dbReference>
<dbReference type="CDD" id="cd11525">
    <property type="entry name" value="SYLF_SH3YL1_like"/>
    <property type="match status" value="1"/>
</dbReference>
<keyword evidence="1" id="KW-0489">Methyltransferase</keyword>
<sequence>MSISQEPPAPTTAPVVQGRLIGHFQDRPLNDHASGWSSLWDSNESGLWDRGRPSPALVDLIEEEENAIFQPTNVTFVEGDFFKNWERQVSTDGEVKFDLVYDYTFLCALHPQMRPQWVARMGQLVRPDGVLVCLEFPMYKDLTQPGPPWGLNGVHWDILARGGDGLKNIGKETEVDQVDELPGRFRRLLYRKPSRSYEAGRGQDMLSVYAPKHTSDMPRGIHNPLPASLHTGECEKACQILESFVNARNFGNPGKELPAKVLANAKGLAICTVAKAGMLGSARFGSGLVIARLDNGSWSGPSAISLAGVGFGGQFGFELTDFVFILDDAALRSFLRMGSLTLGANISIAFGPVGRNAEFAGNANLDGVAMMYAYSKTKGLFGGVSVEGGLLVERRSANKKLYNCKATASQLLSGEIPPPAEAASLLRILQSPRFQGEATMAPSEPNTPNTRSLGTDPQGLELHTGAEHQPPVELSPDGGQPNSRHFPAELHAESSVSLPAELPVETIIHVPDEPTVTHTTGEEDRPQNHTPPPAEIKQKPHAALFSESIPSESQTEPRADTSEKAKSAPAVEATARDAPLQTV</sequence>
<evidence type="ECO:0000256" key="2">
    <source>
        <dbReference type="ARBA" id="ARBA00022679"/>
    </source>
</evidence>
<dbReference type="GO" id="GO:0051666">
    <property type="term" value="P:actin cortical patch localization"/>
    <property type="evidence" value="ECO:0007669"/>
    <property type="project" value="TreeGrafter"/>
</dbReference>
<feature type="domain" description="Ysc84 actin-binding" evidence="5">
    <location>
        <begin position="308"/>
        <end position="431"/>
    </location>
</feature>
<evidence type="ECO:0000259" key="5">
    <source>
        <dbReference type="Pfam" id="PF04366"/>
    </source>
</evidence>
<dbReference type="OrthoDB" id="276151at2759"/>
<dbReference type="InterPro" id="IPR029063">
    <property type="entry name" value="SAM-dependent_MTases_sf"/>
</dbReference>
<feature type="compositionally biased region" description="Basic and acidic residues" evidence="4">
    <location>
        <begin position="555"/>
        <end position="566"/>
    </location>
</feature>
<reference evidence="6" key="1">
    <citation type="submission" date="2019-04" db="EMBL/GenBank/DDBJ databases">
        <title>Friends and foes A comparative genomics studyof 23 Aspergillus species from section Flavi.</title>
        <authorList>
            <consortium name="DOE Joint Genome Institute"/>
            <person name="Kjaerbolling I."/>
            <person name="Vesth T."/>
            <person name="Frisvad J.C."/>
            <person name="Nybo J.L."/>
            <person name="Theobald S."/>
            <person name="Kildgaard S."/>
            <person name="Isbrandt T."/>
            <person name="Kuo A."/>
            <person name="Sato A."/>
            <person name="Lyhne E.K."/>
            <person name="Kogle M.E."/>
            <person name="Wiebenga A."/>
            <person name="Kun R.S."/>
            <person name="Lubbers R.J."/>
            <person name="Makela M.R."/>
            <person name="Barry K."/>
            <person name="Chovatia M."/>
            <person name="Clum A."/>
            <person name="Daum C."/>
            <person name="Haridas S."/>
            <person name="He G."/>
            <person name="LaButti K."/>
            <person name="Lipzen A."/>
            <person name="Mondo S."/>
            <person name="Riley R."/>
            <person name="Salamov A."/>
            <person name="Simmons B.A."/>
            <person name="Magnuson J.K."/>
            <person name="Henrissat B."/>
            <person name="Mortensen U.H."/>
            <person name="Larsen T.O."/>
            <person name="Devries R.P."/>
            <person name="Grigoriev I.V."/>
            <person name="Machida M."/>
            <person name="Baker S.E."/>
            <person name="Andersen M.R."/>
        </authorList>
    </citation>
    <scope>NUCLEOTIDE SEQUENCE [LARGE SCALE GENOMIC DNA]</scope>
    <source>
        <strain evidence="6">IBT 14317</strain>
    </source>
</reference>
<dbReference type="PANTHER" id="PTHR15629:SF2">
    <property type="entry name" value="SH3 DOMAIN-CONTAINING YSC84-LIKE PROTEIN 1"/>
    <property type="match status" value="1"/>
</dbReference>
<evidence type="ECO:0000313" key="6">
    <source>
        <dbReference type="EMBL" id="KAE8391224.1"/>
    </source>
</evidence>
<dbReference type="GO" id="GO:0051017">
    <property type="term" value="P:actin filament bundle assembly"/>
    <property type="evidence" value="ECO:0007669"/>
    <property type="project" value="TreeGrafter"/>
</dbReference>
<feature type="region of interest" description="Disordered" evidence="4">
    <location>
        <begin position="514"/>
        <end position="583"/>
    </location>
</feature>
<feature type="compositionally biased region" description="Polar residues" evidence="4">
    <location>
        <begin position="444"/>
        <end position="455"/>
    </location>
</feature>
<dbReference type="PANTHER" id="PTHR15629">
    <property type="entry name" value="SH3YL1 PROTEIN"/>
    <property type="match status" value="1"/>
</dbReference>
<dbReference type="GO" id="GO:0035091">
    <property type="term" value="F:phosphatidylinositol binding"/>
    <property type="evidence" value="ECO:0007669"/>
    <property type="project" value="TreeGrafter"/>
</dbReference>
<evidence type="ECO:0000256" key="3">
    <source>
        <dbReference type="ARBA" id="ARBA00022691"/>
    </source>
</evidence>
<dbReference type="EMBL" id="ML735247">
    <property type="protein sequence ID" value="KAE8391224.1"/>
    <property type="molecule type" value="Genomic_DNA"/>
</dbReference>
<dbReference type="InterPro" id="IPR007461">
    <property type="entry name" value="Ysc84_actin-binding"/>
</dbReference>
<dbReference type="GO" id="GO:0032259">
    <property type="term" value="P:methylation"/>
    <property type="evidence" value="ECO:0007669"/>
    <property type="project" value="UniProtKB-KW"/>
</dbReference>
<protein>
    <recommendedName>
        <fullName evidence="5">Ysc84 actin-binding domain-containing protein</fullName>
    </recommendedName>
</protein>